<sequence length="80" mass="8840">MIGLRSKLLLLYRSVKLPSVVGPCSGVTTECLPELTRGVSINGFLPKIDWLPEHSDGTSLRLLSYRVLLRNDVSLRNGDC</sequence>
<accession>A0A0R3PYE6</accession>
<evidence type="ECO:0000313" key="1">
    <source>
        <dbReference type="EMBL" id="VDM63022.1"/>
    </source>
</evidence>
<evidence type="ECO:0000313" key="3">
    <source>
        <dbReference type="WBParaSite" id="ACOC_0001143601-mRNA-1"/>
    </source>
</evidence>
<dbReference type="WBParaSite" id="ACOC_0001143601-mRNA-1">
    <property type="protein sequence ID" value="ACOC_0001143601-mRNA-1"/>
    <property type="gene ID" value="ACOC_0001143601"/>
</dbReference>
<keyword evidence="2" id="KW-1185">Reference proteome</keyword>
<dbReference type="Proteomes" id="UP000267027">
    <property type="component" value="Unassembled WGS sequence"/>
</dbReference>
<reference evidence="1 2" key="2">
    <citation type="submission" date="2018-11" db="EMBL/GenBank/DDBJ databases">
        <authorList>
            <consortium name="Pathogen Informatics"/>
        </authorList>
    </citation>
    <scope>NUCLEOTIDE SEQUENCE [LARGE SCALE GENOMIC DNA]</scope>
    <source>
        <strain evidence="1 2">Costa Rica</strain>
    </source>
</reference>
<dbReference type="EMBL" id="UYYA01004691">
    <property type="protein sequence ID" value="VDM63022.1"/>
    <property type="molecule type" value="Genomic_DNA"/>
</dbReference>
<reference evidence="3" key="1">
    <citation type="submission" date="2017-02" db="UniProtKB">
        <authorList>
            <consortium name="WormBaseParasite"/>
        </authorList>
    </citation>
    <scope>IDENTIFICATION</scope>
</reference>
<proteinExistence type="predicted"/>
<protein>
    <submittedName>
        <fullName evidence="3">Secreted protein</fullName>
    </submittedName>
</protein>
<gene>
    <name evidence="1" type="ORF">ACOC_LOCUS11437</name>
</gene>
<organism evidence="3">
    <name type="scientific">Angiostrongylus costaricensis</name>
    <name type="common">Nematode worm</name>
    <dbReference type="NCBI Taxonomy" id="334426"/>
    <lineage>
        <taxon>Eukaryota</taxon>
        <taxon>Metazoa</taxon>
        <taxon>Ecdysozoa</taxon>
        <taxon>Nematoda</taxon>
        <taxon>Chromadorea</taxon>
        <taxon>Rhabditida</taxon>
        <taxon>Rhabditina</taxon>
        <taxon>Rhabditomorpha</taxon>
        <taxon>Strongyloidea</taxon>
        <taxon>Metastrongylidae</taxon>
        <taxon>Angiostrongylus</taxon>
    </lineage>
</organism>
<name>A0A0R3PYE6_ANGCS</name>
<dbReference type="AlphaFoldDB" id="A0A0R3PYE6"/>
<evidence type="ECO:0000313" key="2">
    <source>
        <dbReference type="Proteomes" id="UP000267027"/>
    </source>
</evidence>